<accession>A0A835LT12</accession>
<gene>
    <name evidence="3" type="ORF">IFM89_031074</name>
</gene>
<feature type="region of interest" description="Disordered" evidence="1">
    <location>
        <begin position="391"/>
        <end position="422"/>
    </location>
</feature>
<evidence type="ECO:0000256" key="1">
    <source>
        <dbReference type="SAM" id="MobiDB-lite"/>
    </source>
</evidence>
<comment type="caution">
    <text evidence="3">The sequence shown here is derived from an EMBL/GenBank/DDBJ whole genome shotgun (WGS) entry which is preliminary data.</text>
</comment>
<feature type="transmembrane region" description="Helical" evidence="2">
    <location>
        <begin position="24"/>
        <end position="43"/>
    </location>
</feature>
<protein>
    <submittedName>
        <fullName evidence="3">Uncharacterized protein</fullName>
    </submittedName>
</protein>
<feature type="region of interest" description="Disordered" evidence="1">
    <location>
        <begin position="343"/>
        <end position="365"/>
    </location>
</feature>
<evidence type="ECO:0000313" key="4">
    <source>
        <dbReference type="Proteomes" id="UP000631114"/>
    </source>
</evidence>
<feature type="region of interest" description="Disordered" evidence="1">
    <location>
        <begin position="527"/>
        <end position="720"/>
    </location>
</feature>
<feature type="compositionally biased region" description="Acidic residues" evidence="1">
    <location>
        <begin position="251"/>
        <end position="264"/>
    </location>
</feature>
<proteinExistence type="predicted"/>
<feature type="compositionally biased region" description="Basic and acidic residues" evidence="1">
    <location>
        <begin position="591"/>
        <end position="677"/>
    </location>
</feature>
<feature type="compositionally biased region" description="Polar residues" evidence="1">
    <location>
        <begin position="346"/>
        <end position="356"/>
    </location>
</feature>
<dbReference type="EMBL" id="JADFTS010000005">
    <property type="protein sequence ID" value="KAF9607073.1"/>
    <property type="molecule type" value="Genomic_DNA"/>
</dbReference>
<feature type="compositionally biased region" description="Basic and acidic residues" evidence="1">
    <location>
        <begin position="553"/>
        <end position="572"/>
    </location>
</feature>
<feature type="compositionally biased region" description="Basic residues" evidence="1">
    <location>
        <begin position="706"/>
        <end position="715"/>
    </location>
</feature>
<evidence type="ECO:0000313" key="3">
    <source>
        <dbReference type="EMBL" id="KAF9607073.1"/>
    </source>
</evidence>
<feature type="compositionally biased region" description="Basic and acidic residues" evidence="1">
    <location>
        <begin position="265"/>
        <end position="286"/>
    </location>
</feature>
<evidence type="ECO:0000256" key="2">
    <source>
        <dbReference type="SAM" id="Phobius"/>
    </source>
</evidence>
<feature type="region of interest" description="Disordered" evidence="1">
    <location>
        <begin position="208"/>
        <end position="228"/>
    </location>
</feature>
<organism evidence="3 4">
    <name type="scientific">Coptis chinensis</name>
    <dbReference type="NCBI Taxonomy" id="261450"/>
    <lineage>
        <taxon>Eukaryota</taxon>
        <taxon>Viridiplantae</taxon>
        <taxon>Streptophyta</taxon>
        <taxon>Embryophyta</taxon>
        <taxon>Tracheophyta</taxon>
        <taxon>Spermatophyta</taxon>
        <taxon>Magnoliopsida</taxon>
        <taxon>Ranunculales</taxon>
        <taxon>Ranunculaceae</taxon>
        <taxon>Coptidoideae</taxon>
        <taxon>Coptis</taxon>
    </lineage>
</organism>
<feature type="region of interest" description="Disordered" evidence="1">
    <location>
        <begin position="244"/>
        <end position="296"/>
    </location>
</feature>
<dbReference type="Proteomes" id="UP000631114">
    <property type="component" value="Unassembled WGS sequence"/>
</dbReference>
<sequence>MYLSLYQFSSEWKNLGYMLRSSCGLARILLLLVVLLAVLLLFLTTGKGESRSQDGIAETQSSLPITAVEEAQQRMQPTLSASGQYVSEEPYFTFGSGAADPLPDMSDQPLKFTPGFSHNHQSHDQHPQSSYMHPDPAAPVGYVDHVTAVPSNSALTPIVPARGYQFDPSFVPPVPVFGQISGPNFRHDFSAGGVAFGVNAGTVHHPLASFPGDTNGINSVSDRPKKASVPNWLREEIIKKKAVIGSSSQENLEEDPSNPTEDDNSERSSVKRGPAENKSIDSSRSSDDEEDDEDDIEAAHTAAVNQEIKRVLTEVLLKVTDELFDEIATKVLNEDDLAVEVDHSISPPNHTSSQSPPTTPAAKASSRILIEAETKDDAIVKSPFNPGGDVLGLGSYASDDDDYDETQSSSRSITRKTDAPPVSNNLLVEMPQVNVNGGSRAEIKGPSGTIINTYQDKNILTKPFSNSRVMGKLLTSNESDKPMNFEIDNISILHKGVTPSREDSVTAYCASLVATDGLKLRDVVGGRTPIKPDLPQDVAESLTDVSQVSNIRSKSDKTEEQEIRNSSRKESNQEAESCSLKSDSKLTGYSETRRDERHAKKEISDDRNGKGRVKDEGTTPGEKVKGSDSRKNFRSKDEKTESEKVKKDGATGERSQKRSREKDEKEDRLRHQRMRDSSKRRHSPSVGGRVRNTRDSSDEDSDDSRLRKKHSRKRSLSPSSTRSRRRCVFMCYGLLSFCMITDLNIC</sequence>
<keyword evidence="4" id="KW-1185">Reference proteome</keyword>
<keyword evidence="2" id="KW-1133">Transmembrane helix</keyword>
<keyword evidence="2" id="KW-0812">Transmembrane</keyword>
<dbReference type="OrthoDB" id="540503at2759"/>
<feature type="compositionally biased region" description="Polar residues" evidence="1">
    <location>
        <begin position="543"/>
        <end position="552"/>
    </location>
</feature>
<name>A0A835LT12_9MAGN</name>
<dbReference type="AlphaFoldDB" id="A0A835LT12"/>
<feature type="compositionally biased region" description="Acidic residues" evidence="1">
    <location>
        <begin position="287"/>
        <end position="296"/>
    </location>
</feature>
<feature type="compositionally biased region" description="Polar residues" evidence="1">
    <location>
        <begin position="574"/>
        <end position="590"/>
    </location>
</feature>
<keyword evidence="2" id="KW-0472">Membrane</keyword>
<reference evidence="3 4" key="1">
    <citation type="submission" date="2020-10" db="EMBL/GenBank/DDBJ databases">
        <title>The Coptis chinensis genome and diversification of protoberbering-type alkaloids.</title>
        <authorList>
            <person name="Wang B."/>
            <person name="Shu S."/>
            <person name="Song C."/>
            <person name="Liu Y."/>
        </authorList>
    </citation>
    <scope>NUCLEOTIDE SEQUENCE [LARGE SCALE GENOMIC DNA]</scope>
    <source>
        <strain evidence="3">HL-2020</strain>
        <tissue evidence="3">Leaf</tissue>
    </source>
</reference>